<dbReference type="CDD" id="cd06529">
    <property type="entry name" value="S24_LexA-like"/>
    <property type="match status" value="1"/>
</dbReference>
<accession>A0A433SCR5</accession>
<name>A0A433SCR5_9BURK</name>
<reference evidence="5 6" key="1">
    <citation type="submission" date="2018-01" db="EMBL/GenBank/DDBJ databases">
        <title>Saezia sanguinis gen. nov., sp. nov., in the order Burkholderiales isolated from human blood.</title>
        <authorList>
            <person name="Medina-Pascual M.J."/>
            <person name="Valdezate S."/>
            <person name="Monzon S."/>
            <person name="Cuesta I."/>
            <person name="Carrasco G."/>
            <person name="Villalon P."/>
            <person name="Saez-Nieto J.A."/>
        </authorList>
    </citation>
    <scope>NUCLEOTIDE SEQUENCE [LARGE SCALE GENOMIC DNA]</scope>
    <source>
        <strain evidence="5 6">CNM695-12</strain>
    </source>
</reference>
<evidence type="ECO:0000313" key="6">
    <source>
        <dbReference type="Proteomes" id="UP000286947"/>
    </source>
</evidence>
<keyword evidence="3" id="KW-0804">Transcription</keyword>
<dbReference type="GO" id="GO:0003677">
    <property type="term" value="F:DNA binding"/>
    <property type="evidence" value="ECO:0007669"/>
    <property type="project" value="UniProtKB-KW"/>
</dbReference>
<keyword evidence="1" id="KW-0805">Transcription regulation</keyword>
<evidence type="ECO:0000259" key="4">
    <source>
        <dbReference type="Pfam" id="PF00717"/>
    </source>
</evidence>
<evidence type="ECO:0000256" key="3">
    <source>
        <dbReference type="ARBA" id="ARBA00023163"/>
    </source>
</evidence>
<evidence type="ECO:0000256" key="1">
    <source>
        <dbReference type="ARBA" id="ARBA00023015"/>
    </source>
</evidence>
<gene>
    <name evidence="5" type="primary">lexA_2</name>
    <name evidence="5" type="ORF">CUZ56_01815</name>
</gene>
<keyword evidence="2" id="KW-0238">DNA-binding</keyword>
<dbReference type="Proteomes" id="UP000286947">
    <property type="component" value="Unassembled WGS sequence"/>
</dbReference>
<keyword evidence="5" id="KW-0378">Hydrolase</keyword>
<dbReference type="GO" id="GO:0004252">
    <property type="term" value="F:serine-type endopeptidase activity"/>
    <property type="evidence" value="ECO:0007669"/>
    <property type="project" value="UniProtKB-EC"/>
</dbReference>
<feature type="domain" description="Peptidase S24/S26A/S26B/S26C" evidence="4">
    <location>
        <begin position="103"/>
        <end position="217"/>
    </location>
</feature>
<dbReference type="EC" id="3.4.21.88" evidence="5"/>
<dbReference type="SUPFAM" id="SSF51306">
    <property type="entry name" value="LexA/Signal peptidase"/>
    <property type="match status" value="1"/>
</dbReference>
<evidence type="ECO:0000256" key="2">
    <source>
        <dbReference type="ARBA" id="ARBA00023125"/>
    </source>
</evidence>
<proteinExistence type="predicted"/>
<evidence type="ECO:0000313" key="5">
    <source>
        <dbReference type="EMBL" id="RUS66535.1"/>
    </source>
</evidence>
<dbReference type="EMBL" id="PQSP01000004">
    <property type="protein sequence ID" value="RUS66535.1"/>
    <property type="molecule type" value="Genomic_DNA"/>
</dbReference>
<organism evidence="5 6">
    <name type="scientific">Saezia sanguinis</name>
    <dbReference type="NCBI Taxonomy" id="1965230"/>
    <lineage>
        <taxon>Bacteria</taxon>
        <taxon>Pseudomonadati</taxon>
        <taxon>Pseudomonadota</taxon>
        <taxon>Betaproteobacteria</taxon>
        <taxon>Burkholderiales</taxon>
        <taxon>Saeziaceae</taxon>
        <taxon>Saezia</taxon>
    </lineage>
</organism>
<dbReference type="InterPro" id="IPR039418">
    <property type="entry name" value="LexA-like"/>
</dbReference>
<dbReference type="PANTHER" id="PTHR40661:SF3">
    <property type="entry name" value="FELS-1 PROPHAGE TRANSCRIPTIONAL REGULATOR"/>
    <property type="match status" value="1"/>
</dbReference>
<dbReference type="InterPro" id="IPR015927">
    <property type="entry name" value="Peptidase_S24_S26A/B/C"/>
</dbReference>
<dbReference type="Pfam" id="PF00717">
    <property type="entry name" value="Peptidase_S24"/>
    <property type="match status" value="1"/>
</dbReference>
<dbReference type="AlphaFoldDB" id="A0A433SCR5"/>
<dbReference type="RefSeq" id="WP_126980020.1">
    <property type="nucleotide sequence ID" value="NZ_CAWUGC010000015.1"/>
</dbReference>
<sequence>MKESDITRRTEFQRYFEDVLRGNRQQLIQSGISKGRVTQYLDPKEPFGERAAIAIEDKLGVDRGTIFPSLLAARHYYSPLHIPHQHAPHLAAAIQHIVNQAIPVVGSAQLGDNGHFYELQYPVGQGDGYIQWATSDPNAYALRCKGDSMKPRIRHGEFVIVEPNHDYHPGDEVVVRDKRDRVMVKQLNYIRDGMVYLQSVNEAFGQIGIPQEDIEIMHYVAGIAKSALHMPDSK</sequence>
<comment type="caution">
    <text evidence="5">The sequence shown here is derived from an EMBL/GenBank/DDBJ whole genome shotgun (WGS) entry which is preliminary data.</text>
</comment>
<dbReference type="PANTHER" id="PTHR40661">
    <property type="match status" value="1"/>
</dbReference>
<dbReference type="InterPro" id="IPR036286">
    <property type="entry name" value="LexA/Signal_pep-like_sf"/>
</dbReference>
<keyword evidence="6" id="KW-1185">Reference proteome</keyword>
<dbReference type="OrthoDB" id="9021722at2"/>
<dbReference type="Gene3D" id="2.10.109.10">
    <property type="entry name" value="Umud Fragment, subunit A"/>
    <property type="match status" value="1"/>
</dbReference>
<protein>
    <submittedName>
        <fullName evidence="5">LexA repressor</fullName>
        <ecNumber evidence="5">3.4.21.88</ecNumber>
    </submittedName>
</protein>